<dbReference type="NCBIfam" id="TIGR01451">
    <property type="entry name" value="B_ant_repeat"/>
    <property type="match status" value="2"/>
</dbReference>
<dbReference type="AlphaFoldDB" id="X0Z6L5"/>
<dbReference type="InterPro" id="IPR013783">
    <property type="entry name" value="Ig-like_fold"/>
</dbReference>
<dbReference type="InterPro" id="IPR047589">
    <property type="entry name" value="DUF11_rpt"/>
</dbReference>
<reference evidence="6" key="1">
    <citation type="journal article" date="2014" name="Front. Microbiol.">
        <title>High frequency of phylogenetically diverse reductive dehalogenase-homologous genes in deep subseafloor sedimentary metagenomes.</title>
        <authorList>
            <person name="Kawai M."/>
            <person name="Futagami T."/>
            <person name="Toyoda A."/>
            <person name="Takaki Y."/>
            <person name="Nishi S."/>
            <person name="Hori S."/>
            <person name="Arai W."/>
            <person name="Tsubouchi T."/>
            <person name="Morono Y."/>
            <person name="Uchiyama I."/>
            <person name="Ito T."/>
            <person name="Fujiyama A."/>
            <person name="Inagaki F."/>
            <person name="Takami H."/>
        </authorList>
    </citation>
    <scope>NUCLEOTIDE SEQUENCE</scope>
    <source>
        <strain evidence="6">Expedition CK06-06</strain>
    </source>
</reference>
<feature type="domain" description="DUF7507" evidence="5">
    <location>
        <begin position="158"/>
        <end position="263"/>
    </location>
</feature>
<accession>X0Z6L5</accession>
<keyword evidence="3" id="KW-0732">Signal</keyword>
<keyword evidence="2" id="KW-0964">Secreted</keyword>
<feature type="non-terminal residue" evidence="6">
    <location>
        <position position="1"/>
    </location>
</feature>
<evidence type="ECO:0000259" key="4">
    <source>
        <dbReference type="Pfam" id="PF17210"/>
    </source>
</evidence>
<comment type="caution">
    <text evidence="6">The sequence shown here is derived from an EMBL/GenBank/DDBJ whole genome shotgun (WGS) entry which is preliminary data.</text>
</comment>
<evidence type="ECO:0000313" key="6">
    <source>
        <dbReference type="EMBL" id="GAG64744.1"/>
    </source>
</evidence>
<dbReference type="InterPro" id="IPR055354">
    <property type="entry name" value="DUF7507"/>
</dbReference>
<feature type="domain" description="SD-repeat containing protein B" evidence="4">
    <location>
        <begin position="275"/>
        <end position="304"/>
    </location>
</feature>
<evidence type="ECO:0000259" key="5">
    <source>
        <dbReference type="Pfam" id="PF24346"/>
    </source>
</evidence>
<dbReference type="EMBL" id="BART01003994">
    <property type="protein sequence ID" value="GAG64744.1"/>
    <property type="molecule type" value="Genomic_DNA"/>
</dbReference>
<gene>
    <name evidence="6" type="ORF">S01H4_10441</name>
</gene>
<comment type="subcellular location">
    <subcellularLocation>
        <location evidence="1">Secreted</location>
    </subcellularLocation>
</comment>
<protein>
    <submittedName>
        <fullName evidence="6">Uncharacterized protein</fullName>
    </submittedName>
</protein>
<dbReference type="GO" id="GO:0005576">
    <property type="term" value="C:extracellular region"/>
    <property type="evidence" value="ECO:0007669"/>
    <property type="project" value="UniProtKB-SubCell"/>
</dbReference>
<organism evidence="6">
    <name type="scientific">marine sediment metagenome</name>
    <dbReference type="NCBI Taxonomy" id="412755"/>
    <lineage>
        <taxon>unclassified sequences</taxon>
        <taxon>metagenomes</taxon>
        <taxon>ecological metagenomes</taxon>
    </lineage>
</organism>
<dbReference type="SUPFAM" id="SSF117074">
    <property type="entry name" value="Hypothetical protein PA1324"/>
    <property type="match status" value="1"/>
</dbReference>
<dbReference type="Gene3D" id="2.60.40.10">
    <property type="entry name" value="Immunoglobulins"/>
    <property type="match status" value="1"/>
</dbReference>
<dbReference type="Pfam" id="PF24346">
    <property type="entry name" value="DUF7507"/>
    <property type="match status" value="2"/>
</dbReference>
<evidence type="ECO:0000256" key="1">
    <source>
        <dbReference type="ARBA" id="ARBA00004613"/>
    </source>
</evidence>
<proteinExistence type="predicted"/>
<dbReference type="InterPro" id="IPR033764">
    <property type="entry name" value="Sdr_B"/>
</dbReference>
<name>X0Z6L5_9ZZZZ</name>
<feature type="non-terminal residue" evidence="6">
    <location>
        <position position="306"/>
    </location>
</feature>
<evidence type="ECO:0000256" key="2">
    <source>
        <dbReference type="ARBA" id="ARBA00022525"/>
    </source>
</evidence>
<feature type="domain" description="DUF7507" evidence="5">
    <location>
        <begin position="40"/>
        <end position="146"/>
    </location>
</feature>
<sequence length="306" mass="32568">TQDDIDLGHKDNTAAVKVQTPENTVITASDEHSEPLPQNAGIKLIKEGQFQDTDGIAEEGEMIDYTFTVTNTGNVTLDSVMLTDNMVTGLTQDVDDVVGNNDSLLEVGEVWGYTGSYTITQADINAGQKENTATVTADDPFDTEVSGEGDATVILRGIILEKTGEYQEDGDGAVEGGETISYTFNVTNTTKVSLVNVEVTDDDPLINPIFDSGDTNMDDILDPGETWVYTGSYAITQEDIDAGEKENTATVTVEGPGGDTVSASDSHITVILSADIGDFVWFDFNGNGVQEFGESGVEGVTVELFS</sequence>
<evidence type="ECO:0000256" key="3">
    <source>
        <dbReference type="ARBA" id="ARBA00022729"/>
    </source>
</evidence>
<dbReference type="Pfam" id="PF17210">
    <property type="entry name" value="SdrD_B"/>
    <property type="match status" value="1"/>
</dbReference>